<dbReference type="EMBL" id="VBSB01000007">
    <property type="protein sequence ID" value="NTY60127.1"/>
    <property type="molecule type" value="Genomic_DNA"/>
</dbReference>
<accession>A0ABX2JTM1</accession>
<keyword evidence="2" id="KW-1133">Transmembrane helix</keyword>
<name>A0ABX2JTM1_9MYCO</name>
<evidence type="ECO:0000313" key="3">
    <source>
        <dbReference type="EMBL" id="NTY60127.1"/>
    </source>
</evidence>
<feature type="transmembrane region" description="Helical" evidence="2">
    <location>
        <begin position="42"/>
        <end position="62"/>
    </location>
</feature>
<dbReference type="Proteomes" id="UP000708347">
    <property type="component" value="Unassembled WGS sequence"/>
</dbReference>
<evidence type="ECO:0000256" key="1">
    <source>
        <dbReference type="SAM" id="MobiDB-lite"/>
    </source>
</evidence>
<comment type="caution">
    <text evidence="3">The sequence shown here is derived from an EMBL/GenBank/DDBJ whole genome shotgun (WGS) entry which is preliminary data.</text>
</comment>
<organism evidence="3 4">
    <name type="scientific">Mycolicibacterium sphagni</name>
    <dbReference type="NCBI Taxonomy" id="1786"/>
    <lineage>
        <taxon>Bacteria</taxon>
        <taxon>Bacillati</taxon>
        <taxon>Actinomycetota</taxon>
        <taxon>Actinomycetes</taxon>
        <taxon>Mycobacteriales</taxon>
        <taxon>Mycobacteriaceae</taxon>
        <taxon>Mycolicibacterium</taxon>
    </lineage>
</organism>
<protein>
    <recommendedName>
        <fullName evidence="5">MARVEL domain-containing protein</fullName>
    </recommendedName>
</protein>
<gene>
    <name evidence="3" type="ORF">FEG63_11280</name>
</gene>
<feature type="compositionally biased region" description="Polar residues" evidence="1">
    <location>
        <begin position="198"/>
        <end position="210"/>
    </location>
</feature>
<feature type="transmembrane region" description="Helical" evidence="2">
    <location>
        <begin position="103"/>
        <end position="125"/>
    </location>
</feature>
<evidence type="ECO:0000313" key="4">
    <source>
        <dbReference type="Proteomes" id="UP000708347"/>
    </source>
</evidence>
<sequence length="210" mass="21389">MRTRFFGTLVRWGLAPVLAVAAFLLAPPVAEKQDALELAPFFTAAAALLGAFIIALAVLSVLSPLAIVRVYEIVGYATLVYLAIGTVAATAGCVGSWPMFLYAYLFAITAGSGVGTVVAITRFGIANMKLTRDEKAVDEAGRLGAMFTRTQATELPGNCKAQCSVADPGNGRHHVAPAAAGATAPDSSGTAPAAAPGQNPTGATGPQRQG</sequence>
<proteinExistence type="predicted"/>
<reference evidence="3 4" key="1">
    <citation type="submission" date="2019-05" db="EMBL/GenBank/DDBJ databases">
        <title>Mycolicibacterium sphagni ENV482 genome assembly.</title>
        <authorList>
            <person name="Chen W."/>
            <person name="Faulkner N.W."/>
            <person name="Hyman M.R."/>
        </authorList>
    </citation>
    <scope>NUCLEOTIDE SEQUENCE [LARGE SCALE GENOMIC DNA]</scope>
    <source>
        <strain evidence="3 4">ENV482</strain>
    </source>
</reference>
<keyword evidence="4" id="KW-1185">Reference proteome</keyword>
<feature type="region of interest" description="Disordered" evidence="1">
    <location>
        <begin position="172"/>
        <end position="210"/>
    </location>
</feature>
<dbReference type="RefSeq" id="WP_174397983.1">
    <property type="nucleotide sequence ID" value="NZ_VBSB01000007.1"/>
</dbReference>
<feature type="compositionally biased region" description="Low complexity" evidence="1">
    <location>
        <begin position="176"/>
        <end position="191"/>
    </location>
</feature>
<feature type="transmembrane region" description="Helical" evidence="2">
    <location>
        <begin position="74"/>
        <end position="97"/>
    </location>
</feature>
<keyword evidence="2" id="KW-0812">Transmembrane</keyword>
<evidence type="ECO:0008006" key="5">
    <source>
        <dbReference type="Google" id="ProtNLM"/>
    </source>
</evidence>
<evidence type="ECO:0000256" key="2">
    <source>
        <dbReference type="SAM" id="Phobius"/>
    </source>
</evidence>
<keyword evidence="2" id="KW-0472">Membrane</keyword>